<proteinExistence type="predicted"/>
<evidence type="ECO:0000313" key="4">
    <source>
        <dbReference type="EMBL" id="KAJ3260875.1"/>
    </source>
</evidence>
<evidence type="ECO:0000256" key="2">
    <source>
        <dbReference type="SAM" id="MobiDB-lite"/>
    </source>
</evidence>
<dbReference type="EMBL" id="JADGKB010000009">
    <property type="protein sequence ID" value="KAJ3260875.1"/>
    <property type="molecule type" value="Genomic_DNA"/>
</dbReference>
<dbReference type="GO" id="GO:0004672">
    <property type="term" value="F:protein kinase activity"/>
    <property type="evidence" value="ECO:0007669"/>
    <property type="project" value="InterPro"/>
</dbReference>
<dbReference type="SMART" id="SM00220">
    <property type="entry name" value="S_TKc"/>
    <property type="match status" value="1"/>
</dbReference>
<protein>
    <recommendedName>
        <fullName evidence="3">Protein kinase domain-containing protein</fullName>
    </recommendedName>
</protein>
<organism evidence="4 5">
    <name type="scientific">Boothiomyces macroporosus</name>
    <dbReference type="NCBI Taxonomy" id="261099"/>
    <lineage>
        <taxon>Eukaryota</taxon>
        <taxon>Fungi</taxon>
        <taxon>Fungi incertae sedis</taxon>
        <taxon>Chytridiomycota</taxon>
        <taxon>Chytridiomycota incertae sedis</taxon>
        <taxon>Chytridiomycetes</taxon>
        <taxon>Rhizophydiales</taxon>
        <taxon>Terramycetaceae</taxon>
        <taxon>Boothiomyces</taxon>
    </lineage>
</organism>
<feature type="region of interest" description="Disordered" evidence="2">
    <location>
        <begin position="1"/>
        <end position="36"/>
    </location>
</feature>
<keyword evidence="1" id="KW-0067">ATP-binding</keyword>
<dbReference type="AlphaFoldDB" id="A0AAD5UKY9"/>
<gene>
    <name evidence="4" type="ORF">HK103_007438</name>
</gene>
<dbReference type="PROSITE" id="PS50011">
    <property type="entry name" value="PROTEIN_KINASE_DOM"/>
    <property type="match status" value="1"/>
</dbReference>
<evidence type="ECO:0000313" key="5">
    <source>
        <dbReference type="Proteomes" id="UP001210925"/>
    </source>
</evidence>
<dbReference type="InterPro" id="IPR011009">
    <property type="entry name" value="Kinase-like_dom_sf"/>
</dbReference>
<feature type="domain" description="Protein kinase" evidence="3">
    <location>
        <begin position="114"/>
        <end position="302"/>
    </location>
</feature>
<reference evidence="4" key="1">
    <citation type="submission" date="2020-05" db="EMBL/GenBank/DDBJ databases">
        <title>Phylogenomic resolution of chytrid fungi.</title>
        <authorList>
            <person name="Stajich J.E."/>
            <person name="Amses K."/>
            <person name="Simmons R."/>
            <person name="Seto K."/>
            <person name="Myers J."/>
            <person name="Bonds A."/>
            <person name="Quandt C.A."/>
            <person name="Barry K."/>
            <person name="Liu P."/>
            <person name="Grigoriev I."/>
            <person name="Longcore J.E."/>
            <person name="James T.Y."/>
        </authorList>
    </citation>
    <scope>NUCLEOTIDE SEQUENCE</scope>
    <source>
        <strain evidence="4">PLAUS21</strain>
    </source>
</reference>
<name>A0AAD5UKY9_9FUNG</name>
<dbReference type="InterPro" id="IPR017441">
    <property type="entry name" value="Protein_kinase_ATP_BS"/>
</dbReference>
<evidence type="ECO:0000259" key="3">
    <source>
        <dbReference type="PROSITE" id="PS50011"/>
    </source>
</evidence>
<feature type="compositionally biased region" description="Pro residues" evidence="2">
    <location>
        <begin position="1"/>
        <end position="13"/>
    </location>
</feature>
<sequence length="302" mass="34872">MNPPPLPPRGPPLPERKELPRIPTEKKLPRVPTESRNKENTIINVIQENTKNVKNLLQRVGSKIKKEISNERYDGLTGIALAEKVFEYRPFQASATINLEKEYTFYTNHKGIYYEKVCDLGSGANGTVSKARCLNTNEIVALKRLNHYQDHKDAMREQKIHEMMGTSAGEVLLSATRDFIVMKYIEGRTLEKELLDPESKHDPLQLYMKCKSLILKLYSFGYYHGDTNSGNFVVTDDDVYLIDYGESYPCTMLESILYDFKKLASNVIDEIQYRQTEEADECKKEALLDYKDPERNVSHLRY</sequence>
<keyword evidence="5" id="KW-1185">Reference proteome</keyword>
<dbReference type="Proteomes" id="UP001210925">
    <property type="component" value="Unassembled WGS sequence"/>
</dbReference>
<dbReference type="PROSITE" id="PS00107">
    <property type="entry name" value="PROTEIN_KINASE_ATP"/>
    <property type="match status" value="1"/>
</dbReference>
<dbReference type="Pfam" id="PF00069">
    <property type="entry name" value="Pkinase"/>
    <property type="match status" value="1"/>
</dbReference>
<dbReference type="GO" id="GO:0005524">
    <property type="term" value="F:ATP binding"/>
    <property type="evidence" value="ECO:0007669"/>
    <property type="project" value="UniProtKB-UniRule"/>
</dbReference>
<feature type="binding site" evidence="1">
    <location>
        <position position="143"/>
    </location>
    <ligand>
        <name>ATP</name>
        <dbReference type="ChEBI" id="CHEBI:30616"/>
    </ligand>
</feature>
<keyword evidence="1" id="KW-0547">Nucleotide-binding</keyword>
<dbReference type="Gene3D" id="3.30.200.20">
    <property type="entry name" value="Phosphorylase Kinase, domain 1"/>
    <property type="match status" value="1"/>
</dbReference>
<dbReference type="SUPFAM" id="SSF56112">
    <property type="entry name" value="Protein kinase-like (PK-like)"/>
    <property type="match status" value="1"/>
</dbReference>
<dbReference type="Gene3D" id="1.10.510.10">
    <property type="entry name" value="Transferase(Phosphotransferase) domain 1"/>
    <property type="match status" value="1"/>
</dbReference>
<dbReference type="InterPro" id="IPR000719">
    <property type="entry name" value="Prot_kinase_dom"/>
</dbReference>
<accession>A0AAD5UKY9</accession>
<feature type="compositionally biased region" description="Basic and acidic residues" evidence="2">
    <location>
        <begin position="14"/>
        <end position="36"/>
    </location>
</feature>
<comment type="caution">
    <text evidence="4">The sequence shown here is derived from an EMBL/GenBank/DDBJ whole genome shotgun (WGS) entry which is preliminary data.</text>
</comment>
<evidence type="ECO:0000256" key="1">
    <source>
        <dbReference type="PROSITE-ProRule" id="PRU10141"/>
    </source>
</evidence>